<accession>A0A1H2YE96</accession>
<dbReference type="InterPro" id="IPR013120">
    <property type="entry name" value="FAR_NAD-bd"/>
</dbReference>
<evidence type="ECO:0000259" key="1">
    <source>
        <dbReference type="Pfam" id="PF07993"/>
    </source>
</evidence>
<proteinExistence type="predicted"/>
<dbReference type="InterPro" id="IPR050177">
    <property type="entry name" value="Lipid_A_modif_metabolic_enz"/>
</dbReference>
<evidence type="ECO:0000313" key="2">
    <source>
        <dbReference type="EMBL" id="SDX03380.1"/>
    </source>
</evidence>
<dbReference type="Proteomes" id="UP000198534">
    <property type="component" value="Unassembled WGS sequence"/>
</dbReference>
<dbReference type="STRING" id="1048340.SAMN05444487_10942"/>
<protein>
    <submittedName>
        <fullName evidence="2">Male sterility protein</fullName>
    </submittedName>
</protein>
<feature type="domain" description="Thioester reductase (TE)" evidence="1">
    <location>
        <begin position="18"/>
        <end position="231"/>
    </location>
</feature>
<dbReference type="RefSeq" id="WP_091739999.1">
    <property type="nucleotide sequence ID" value="NZ_FNNQ01000009.1"/>
</dbReference>
<dbReference type="AlphaFoldDB" id="A0A1H2YE96"/>
<dbReference type="Gene3D" id="3.40.50.720">
    <property type="entry name" value="NAD(P)-binding Rossmann-like Domain"/>
    <property type="match status" value="1"/>
</dbReference>
<dbReference type="OrthoDB" id="9807212at2"/>
<name>A0A1H2YE96_9BACL</name>
<reference evidence="2 3" key="1">
    <citation type="submission" date="2016-10" db="EMBL/GenBank/DDBJ databases">
        <authorList>
            <person name="de Groot N.N."/>
        </authorList>
    </citation>
    <scope>NUCLEOTIDE SEQUENCE [LARGE SCALE GENOMIC DNA]</scope>
    <source>
        <strain evidence="2 3">DSM 45610</strain>
    </source>
</reference>
<dbReference type="InterPro" id="IPR036291">
    <property type="entry name" value="NAD(P)-bd_dom_sf"/>
</dbReference>
<gene>
    <name evidence="2" type="ORF">SAMN05444487_10942</name>
</gene>
<dbReference type="SUPFAM" id="SSF51735">
    <property type="entry name" value="NAD(P)-binding Rossmann-fold domains"/>
    <property type="match status" value="1"/>
</dbReference>
<dbReference type="PANTHER" id="PTHR43245:SF51">
    <property type="entry name" value="SHORT CHAIN DEHYDROGENASE_REDUCTASE FAMILY 42E, MEMBER 2"/>
    <property type="match status" value="1"/>
</dbReference>
<dbReference type="Pfam" id="PF07993">
    <property type="entry name" value="NAD_binding_4"/>
    <property type="match status" value="1"/>
</dbReference>
<dbReference type="PANTHER" id="PTHR43245">
    <property type="entry name" value="BIFUNCTIONAL POLYMYXIN RESISTANCE PROTEIN ARNA"/>
    <property type="match status" value="1"/>
</dbReference>
<dbReference type="EMBL" id="FNNQ01000009">
    <property type="protein sequence ID" value="SDX03380.1"/>
    <property type="molecule type" value="Genomic_DNA"/>
</dbReference>
<organism evidence="2 3">
    <name type="scientific">Marininema mesophilum</name>
    <dbReference type="NCBI Taxonomy" id="1048340"/>
    <lineage>
        <taxon>Bacteria</taxon>
        <taxon>Bacillati</taxon>
        <taxon>Bacillota</taxon>
        <taxon>Bacilli</taxon>
        <taxon>Bacillales</taxon>
        <taxon>Thermoactinomycetaceae</taxon>
        <taxon>Marininema</taxon>
    </lineage>
</organism>
<evidence type="ECO:0000313" key="3">
    <source>
        <dbReference type="Proteomes" id="UP000198534"/>
    </source>
</evidence>
<sequence length="354" mass="39801">MANHMMMTGFPGFISQRLYRALAADDATTRFTFLIHPSQMEKASRLTSSDPRVTLLVGDITKLDLGVSSEDIKALSETVTHFFHLAAIYDLAVPKDLAYQVNVIGTENVNQFLKSLSSLDRYIYFSTAYVSGDRTGRVLENELDEGQGFKNYYEETKFEAEKRVVALEGVPTTIIRPGVVVGDSASGETIKFDGPYFMLRFLDKLPLGPVPYLGKGNEVLNIVPVDFIIRATVYLAKSEQAVGKALHLTDSSPYPAREIYRMFCRELLAKKPTYNFPKSIAQILLKFSTVRRYLELGPETIAYIYHPSVYDSTEATRILSEGGIHCPDLVDYVPNMVRFFREHRGDSTMKVALQ</sequence>
<keyword evidence="3" id="KW-1185">Reference proteome</keyword>
<dbReference type="CDD" id="cd05263">
    <property type="entry name" value="MupV_like_SDR_e"/>
    <property type="match status" value="1"/>
</dbReference>